<dbReference type="EMBL" id="CAIX01000007">
    <property type="protein sequence ID" value="CCI40298.1"/>
    <property type="molecule type" value="Genomic_DNA"/>
</dbReference>
<evidence type="ECO:0000259" key="10">
    <source>
        <dbReference type="Pfam" id="PF23231"/>
    </source>
</evidence>
<keyword evidence="3" id="KW-0507">mRNA processing</keyword>
<feature type="domain" description="Pre-mRNA-splicing factor Syf1-like N-terminal HAT-repeats" evidence="11">
    <location>
        <begin position="47"/>
        <end position="206"/>
    </location>
</feature>
<keyword evidence="7" id="KW-0539">Nucleus</keyword>
<feature type="domain" description="Pre-mRNA-splicing factor Syf1/CRNKL1-like C-terminal HAT-repeats" evidence="10">
    <location>
        <begin position="421"/>
        <end position="823"/>
    </location>
</feature>
<evidence type="ECO:0000256" key="2">
    <source>
        <dbReference type="ARBA" id="ARBA00008644"/>
    </source>
</evidence>
<gene>
    <name evidence="12" type="ORF">BN9_010820</name>
</gene>
<dbReference type="Gene3D" id="1.25.40.10">
    <property type="entry name" value="Tetratricopeptide repeat domain"/>
    <property type="match status" value="4"/>
</dbReference>
<dbReference type="FunFam" id="1.25.40.10:FF:000137">
    <property type="entry name" value="Pre-mRNA-splicing factor syf1"/>
    <property type="match status" value="1"/>
</dbReference>
<dbReference type="PANTHER" id="PTHR11246">
    <property type="entry name" value="PRE-MRNA SPLICING FACTOR"/>
    <property type="match status" value="1"/>
</dbReference>
<dbReference type="Pfam" id="PF23231">
    <property type="entry name" value="HAT_Syf1_CNRKL1_C"/>
    <property type="match status" value="1"/>
</dbReference>
<dbReference type="GO" id="GO:0000349">
    <property type="term" value="P:generation of catalytic spliceosome for first transesterification step"/>
    <property type="evidence" value="ECO:0007669"/>
    <property type="project" value="TreeGrafter"/>
</dbReference>
<dbReference type="InterPro" id="IPR056350">
    <property type="entry name" value="HAT_Syf1_central"/>
</dbReference>
<dbReference type="Proteomes" id="UP000053237">
    <property type="component" value="Unassembled WGS sequence"/>
</dbReference>
<evidence type="ECO:0000313" key="13">
    <source>
        <dbReference type="Proteomes" id="UP000053237"/>
    </source>
</evidence>
<comment type="similarity">
    <text evidence="2">Belongs to the crooked-neck family.</text>
</comment>
<keyword evidence="5" id="KW-0677">Repeat</keyword>
<evidence type="ECO:0000256" key="1">
    <source>
        <dbReference type="ARBA" id="ARBA00004123"/>
    </source>
</evidence>
<name>A0A024G1W4_9STRA</name>
<dbReference type="AlphaFoldDB" id="A0A024G1W4"/>
<keyword evidence="6" id="KW-0508">mRNA splicing</keyword>
<evidence type="ECO:0000256" key="7">
    <source>
        <dbReference type="ARBA" id="ARBA00023242"/>
    </source>
</evidence>
<dbReference type="GO" id="GO:0000974">
    <property type="term" value="C:Prp19 complex"/>
    <property type="evidence" value="ECO:0007669"/>
    <property type="project" value="TreeGrafter"/>
</dbReference>
<dbReference type="OrthoDB" id="10067343at2759"/>
<dbReference type="InterPro" id="IPR045075">
    <property type="entry name" value="Syf1-like"/>
</dbReference>
<reference evidence="12 13" key="1">
    <citation type="submission" date="2012-05" db="EMBL/GenBank/DDBJ databases">
        <title>Recombination and specialization in a pathogen metapopulation.</title>
        <authorList>
            <person name="Gardiner A."/>
            <person name="Kemen E."/>
            <person name="Schultz-Larsen T."/>
            <person name="MacLean D."/>
            <person name="Van Oosterhout C."/>
            <person name="Jones J.D.G."/>
        </authorList>
    </citation>
    <scope>NUCLEOTIDE SEQUENCE [LARGE SCALE GENOMIC DNA]</scope>
    <source>
        <strain evidence="12 13">Ac Nc2</strain>
    </source>
</reference>
<dbReference type="GO" id="GO:0071007">
    <property type="term" value="C:U2-type catalytic step 2 spliceosome"/>
    <property type="evidence" value="ECO:0007669"/>
    <property type="project" value="TreeGrafter"/>
</dbReference>
<evidence type="ECO:0000256" key="5">
    <source>
        <dbReference type="ARBA" id="ARBA00022737"/>
    </source>
</evidence>
<dbReference type="SMART" id="SM00386">
    <property type="entry name" value="HAT"/>
    <property type="match status" value="12"/>
</dbReference>
<evidence type="ECO:0000256" key="8">
    <source>
        <dbReference type="SAM" id="MobiDB-lite"/>
    </source>
</evidence>
<feature type="domain" description="Pre-mRNA-splicing factor SYF1 central HAT repeats" evidence="9">
    <location>
        <begin position="209"/>
        <end position="419"/>
    </location>
</feature>
<evidence type="ECO:0000313" key="12">
    <source>
        <dbReference type="EMBL" id="CCI40298.1"/>
    </source>
</evidence>
<feature type="region of interest" description="Disordered" evidence="8">
    <location>
        <begin position="863"/>
        <end position="889"/>
    </location>
</feature>
<keyword evidence="4" id="KW-0747">Spliceosome</keyword>
<dbReference type="Pfam" id="PF23233">
    <property type="entry name" value="HAT_Syf1_CNRKL1_N"/>
    <property type="match status" value="1"/>
</dbReference>
<dbReference type="InterPro" id="IPR055433">
    <property type="entry name" value="HAT_Syf1-like_N"/>
</dbReference>
<dbReference type="InterPro" id="IPR055430">
    <property type="entry name" value="HAT_Syf1_CNRKL1_C"/>
</dbReference>
<evidence type="ECO:0000256" key="6">
    <source>
        <dbReference type="ARBA" id="ARBA00023187"/>
    </source>
</evidence>
<dbReference type="STRING" id="65357.A0A024G1W4"/>
<dbReference type="SUPFAM" id="SSF48452">
    <property type="entry name" value="TPR-like"/>
    <property type="match status" value="3"/>
</dbReference>
<comment type="caution">
    <text evidence="12">The sequence shown here is derived from an EMBL/GenBank/DDBJ whole genome shotgun (WGS) entry which is preliminary data.</text>
</comment>
<comment type="subcellular location">
    <subcellularLocation>
        <location evidence="1">Nucleus</location>
    </subcellularLocation>
</comment>
<dbReference type="InterPro" id="IPR003107">
    <property type="entry name" value="HAT"/>
</dbReference>
<dbReference type="InParanoid" id="A0A024G1W4"/>
<evidence type="ECO:0000259" key="11">
    <source>
        <dbReference type="Pfam" id="PF23233"/>
    </source>
</evidence>
<evidence type="ECO:0000256" key="3">
    <source>
        <dbReference type="ARBA" id="ARBA00022664"/>
    </source>
</evidence>
<evidence type="ECO:0000256" key="4">
    <source>
        <dbReference type="ARBA" id="ARBA00022728"/>
    </source>
</evidence>
<feature type="compositionally biased region" description="Acidic residues" evidence="8">
    <location>
        <begin position="863"/>
        <end position="876"/>
    </location>
</feature>
<evidence type="ECO:0000259" key="9">
    <source>
        <dbReference type="Pfam" id="PF23220"/>
    </source>
</evidence>
<dbReference type="InterPro" id="IPR011990">
    <property type="entry name" value="TPR-like_helical_dom_sf"/>
</dbReference>
<dbReference type="PANTHER" id="PTHR11246:SF5">
    <property type="entry name" value="PRE-MRNA-SPLICING FACTOR SYF1"/>
    <property type="match status" value="1"/>
</dbReference>
<dbReference type="Pfam" id="PF23220">
    <property type="entry name" value="HAT_Syf1_M"/>
    <property type="match status" value="1"/>
</dbReference>
<dbReference type="FunCoup" id="A0A024G1W4">
    <property type="interactions" value="517"/>
</dbReference>
<protein>
    <submittedName>
        <fullName evidence="12">Uncharacterized protein</fullName>
    </submittedName>
</protein>
<proteinExistence type="inferred from homology"/>
<organism evidence="12 13">
    <name type="scientific">Albugo candida</name>
    <dbReference type="NCBI Taxonomy" id="65357"/>
    <lineage>
        <taxon>Eukaryota</taxon>
        <taxon>Sar</taxon>
        <taxon>Stramenopiles</taxon>
        <taxon>Oomycota</taxon>
        <taxon>Peronosporomycetes</taxon>
        <taxon>Albuginales</taxon>
        <taxon>Albuginaceae</taxon>
        <taxon>Albugo</taxon>
    </lineage>
</organism>
<sequence>MEIETFVEFQTPHPVCVMAVVVMAAQADIVLAKDTQPKGIENEEFFEYEEEVSRRPYDIHGWLRYLGVISANMQFKDHYNLRNQIYDRALKLMPRSYKLWKMYLDELGIKLRGKRIDAIEFESLIKSYERCLMHLSRMPRIWLNYVALLQHLRRITQTRHVLDRALQVLPITQHKRIWEVYLQFSCDSGIQLLGVRTYQRYLQLEPSNIEDFVEYLVSIKNYRLASLQLVRILNEADKTPPKKSIHALWMQLCEIISLYPDQLENSMNVEEILRSGMKRFTDEVGRLWCSLATYHIRLGMFESARNIYEEGIQTVLTVRDFSMIYDAYVQFLEAMTTAEMRLADEEVEKPDSSDSERSQVDRLLQIYEQVADRRPLLLNSVLLRQNPHNVREWEKRVAFYAEKAPLKAIQTYAEAVKTITPRKAKGKLHGLWIQFAYFYDQHGRLEDARTIFSKATEVAYRSDEELAAIYNAWVELELRHECFDEALELARSACTMVEDPKVVLRKRSTITAQHRLHTNVSIWKLRLDLEESLGDYKSTREAYEKAFELRIITAQMIINYAAYLEEHKYFEDSFRAFERGLDIFTKFPHARELWDTYLTKFVNRYKETKLERARDLYEQAVKAVPINAAKDFYLKYIDFEEKYGMLRNVMALFDRATDEIGQSSNSSAGQDQMEMYQLYIQKAQKYFGVAKVREVYQRGIDKLPDASVVPLCLNFATLEIKLGEIDRARAIYTHASQFADPRKHEDSFWKLWHDFEVAHGSELTFLEMLRIKRSVVAQYAHVNYHIADVVPATSSEANGNTFVSGNASSARYPLDAMSSLETQLNEEHDVDSHTKRCAENSDIEQAHASKKVKLEAAVNEEEIDLDDLQDNEEKDFEIEKQAMPDFCND</sequence>
<dbReference type="GO" id="GO:0071014">
    <property type="term" value="C:post-mRNA release spliceosomal complex"/>
    <property type="evidence" value="ECO:0007669"/>
    <property type="project" value="TreeGrafter"/>
</dbReference>
<accession>A0A024G1W4</accession>
<keyword evidence="13" id="KW-1185">Reference proteome</keyword>